<evidence type="ECO:0000256" key="2">
    <source>
        <dbReference type="ARBA" id="ARBA00022490"/>
    </source>
</evidence>
<dbReference type="OrthoDB" id="302966at2759"/>
<dbReference type="PANTHER" id="PTHR12983">
    <property type="entry name" value="RING FINGER 10 FAMILY MEMBER"/>
    <property type="match status" value="1"/>
</dbReference>
<feature type="compositionally biased region" description="Gly residues" evidence="3">
    <location>
        <begin position="185"/>
        <end position="198"/>
    </location>
</feature>
<organism evidence="5">
    <name type="scientific">Chlorella variabilis</name>
    <name type="common">Green alga</name>
    <dbReference type="NCBI Taxonomy" id="554065"/>
    <lineage>
        <taxon>Eukaryota</taxon>
        <taxon>Viridiplantae</taxon>
        <taxon>Chlorophyta</taxon>
        <taxon>core chlorophytes</taxon>
        <taxon>Trebouxiophyceae</taxon>
        <taxon>Chlorellales</taxon>
        <taxon>Chlorellaceae</taxon>
        <taxon>Chlorella clade</taxon>
        <taxon>Chlorella</taxon>
    </lineage>
</organism>
<evidence type="ECO:0000256" key="3">
    <source>
        <dbReference type="SAM" id="MobiDB-lite"/>
    </source>
</evidence>
<accession>E1ZNJ8</accession>
<protein>
    <submittedName>
        <fullName evidence="4">Expressed protein</fullName>
    </submittedName>
</protein>
<dbReference type="InterPro" id="IPR039739">
    <property type="entry name" value="MAG2/RNF10"/>
</dbReference>
<keyword evidence="2" id="KW-0963">Cytoplasm</keyword>
<dbReference type="Proteomes" id="UP000008141">
    <property type="component" value="Unassembled WGS sequence"/>
</dbReference>
<feature type="compositionally biased region" description="Low complexity" evidence="3">
    <location>
        <begin position="129"/>
        <end position="150"/>
    </location>
</feature>
<dbReference type="SUPFAM" id="SSF57850">
    <property type="entry name" value="RING/U-box"/>
    <property type="match status" value="1"/>
</dbReference>
<sequence>MSTEHPESTQPTADTQERGVQAHQSGQQHGAGSSSSAALLNAAASAFVPPAAAGPAIAASAAESSPAGPVAAAHGRPAQGGRGGGGGRGRGRGGSLSRELQGAGGHAGPRPRDLQLGSGRGSGGGARGGARQYFGSAPAGSGAGPRQQAGEGVLGSSPGRRGVAANHLLAFQTRRDSERQAAACGRGGGGRGARGGGPPRRPAPKPQPYDRNKFLQANFRFLVSDALDVRRFEADPDLMLEWEDVAQVEMLSAAPVRCPITLEERPFCPQITPCGHVFSFPAIIGHLVAHGGPELRKSAPCPLCYTQARAPPPGPRPSLLPTSHASGHRIAARELRLVQVHQVAAPAVGQVATFQLLRRPRDSINPEAVAAPGQRCERAGAAPADGTTAAGSPGKDEARPVGAPPAPAEAGGGASACNRFSKFTLVGGAAATALWVAEARRLAAYAAQVTAEGGAEAAYEAPNIYSAIDALAARARAAAERRQRTLLEAADPMVQDSLLSPEEAGPPPQNSSSTSPQTASGSSCAPSTSACCWPTTAPTPPARPPSLRGCWRWRMWLRTRPAGGACACWPTCPSPPPSSCAKST</sequence>
<dbReference type="GO" id="GO:0005737">
    <property type="term" value="C:cytoplasm"/>
    <property type="evidence" value="ECO:0007669"/>
    <property type="project" value="UniProtKB-SubCell"/>
</dbReference>
<feature type="compositionally biased region" description="Gly residues" evidence="3">
    <location>
        <begin position="118"/>
        <end position="128"/>
    </location>
</feature>
<dbReference type="KEGG" id="cvr:CHLNCDRAFT_58819"/>
<feature type="region of interest" description="Disordered" evidence="3">
    <location>
        <begin position="498"/>
        <end position="522"/>
    </location>
</feature>
<proteinExistence type="predicted"/>
<feature type="compositionally biased region" description="Low complexity" evidence="3">
    <location>
        <begin position="510"/>
        <end position="522"/>
    </location>
</feature>
<comment type="subcellular location">
    <subcellularLocation>
        <location evidence="1">Cytoplasm</location>
    </subcellularLocation>
</comment>
<dbReference type="RefSeq" id="XP_005844797.1">
    <property type="nucleotide sequence ID" value="XM_005844735.1"/>
</dbReference>
<dbReference type="AlphaFoldDB" id="E1ZNJ8"/>
<feature type="compositionally biased region" description="Gly residues" evidence="3">
    <location>
        <begin position="78"/>
        <end position="94"/>
    </location>
</feature>
<feature type="region of interest" description="Disordered" evidence="3">
    <location>
        <begin position="52"/>
        <end position="210"/>
    </location>
</feature>
<feature type="region of interest" description="Disordered" evidence="3">
    <location>
        <begin position="1"/>
        <end position="37"/>
    </location>
</feature>
<dbReference type="InParanoid" id="E1ZNJ8"/>
<evidence type="ECO:0000313" key="4">
    <source>
        <dbReference type="EMBL" id="EFN52695.1"/>
    </source>
</evidence>
<dbReference type="eggNOG" id="KOG2164">
    <property type="taxonomic scope" value="Eukaryota"/>
</dbReference>
<feature type="region of interest" description="Disordered" evidence="3">
    <location>
        <begin position="365"/>
        <end position="414"/>
    </location>
</feature>
<reference evidence="4 5" key="1">
    <citation type="journal article" date="2010" name="Plant Cell">
        <title>The Chlorella variabilis NC64A genome reveals adaptation to photosymbiosis, coevolution with viruses, and cryptic sex.</title>
        <authorList>
            <person name="Blanc G."/>
            <person name="Duncan G."/>
            <person name="Agarkova I."/>
            <person name="Borodovsky M."/>
            <person name="Gurnon J."/>
            <person name="Kuo A."/>
            <person name="Lindquist E."/>
            <person name="Lucas S."/>
            <person name="Pangilinan J."/>
            <person name="Polle J."/>
            <person name="Salamov A."/>
            <person name="Terry A."/>
            <person name="Yamada T."/>
            <person name="Dunigan D.D."/>
            <person name="Grigoriev I.V."/>
            <person name="Claverie J.M."/>
            <person name="Van Etten J.L."/>
        </authorList>
    </citation>
    <scope>NUCLEOTIDE SEQUENCE [LARGE SCALE GENOMIC DNA]</scope>
    <source>
        <strain evidence="4 5">NC64A</strain>
    </source>
</reference>
<dbReference type="GO" id="GO:0045944">
    <property type="term" value="P:positive regulation of transcription by RNA polymerase II"/>
    <property type="evidence" value="ECO:0007669"/>
    <property type="project" value="TreeGrafter"/>
</dbReference>
<dbReference type="PANTHER" id="PTHR12983:SF9">
    <property type="entry name" value="E3 UBIQUITIN-PROTEIN LIGASE RNF10"/>
    <property type="match status" value="1"/>
</dbReference>
<name>E1ZNJ8_CHLVA</name>
<feature type="compositionally biased region" description="Low complexity" evidence="3">
    <location>
        <begin position="52"/>
        <end position="73"/>
    </location>
</feature>
<dbReference type="GeneID" id="17352138"/>
<evidence type="ECO:0000256" key="1">
    <source>
        <dbReference type="ARBA" id="ARBA00004496"/>
    </source>
</evidence>
<dbReference type="GO" id="GO:0000976">
    <property type="term" value="F:transcription cis-regulatory region binding"/>
    <property type="evidence" value="ECO:0007669"/>
    <property type="project" value="TreeGrafter"/>
</dbReference>
<feature type="compositionally biased region" description="Low complexity" evidence="3">
    <location>
        <begin position="21"/>
        <end position="37"/>
    </location>
</feature>
<evidence type="ECO:0000313" key="5">
    <source>
        <dbReference type="Proteomes" id="UP000008141"/>
    </source>
</evidence>
<dbReference type="EMBL" id="GL433855">
    <property type="protein sequence ID" value="EFN52695.1"/>
    <property type="molecule type" value="Genomic_DNA"/>
</dbReference>
<feature type="compositionally biased region" description="Low complexity" evidence="3">
    <location>
        <begin position="379"/>
        <end position="393"/>
    </location>
</feature>
<keyword evidence="5" id="KW-1185">Reference proteome</keyword>
<gene>
    <name evidence="4" type="ORF">CHLNCDRAFT_58819</name>
</gene>